<evidence type="ECO:0000313" key="4">
    <source>
        <dbReference type="Proteomes" id="UP000694844"/>
    </source>
</evidence>
<dbReference type="SUPFAM" id="SSF54695">
    <property type="entry name" value="POZ domain"/>
    <property type="match status" value="1"/>
</dbReference>
<dbReference type="PANTHER" id="PTHR45774:SF3">
    <property type="entry name" value="BTB (POZ) DOMAIN-CONTAINING 2B-RELATED"/>
    <property type="match status" value="1"/>
</dbReference>
<proteinExistence type="predicted"/>
<dbReference type="PANTHER" id="PTHR45774">
    <property type="entry name" value="BTB/POZ DOMAIN-CONTAINING"/>
    <property type="match status" value="1"/>
</dbReference>
<dbReference type="AlphaFoldDB" id="A0A8B8BVD7"/>
<dbReference type="Proteomes" id="UP000694844">
    <property type="component" value="Chromosome 9"/>
</dbReference>
<dbReference type="GeneID" id="111113344"/>
<evidence type="ECO:0000256" key="1">
    <source>
        <dbReference type="ARBA" id="ARBA00004496"/>
    </source>
</evidence>
<dbReference type="Pfam" id="PF08005">
    <property type="entry name" value="PHR"/>
    <property type="match status" value="1"/>
</dbReference>
<dbReference type="GO" id="GO:0005829">
    <property type="term" value="C:cytosol"/>
    <property type="evidence" value="ECO:0007669"/>
    <property type="project" value="TreeGrafter"/>
</dbReference>
<dbReference type="InterPro" id="IPR011705">
    <property type="entry name" value="BACK"/>
</dbReference>
<dbReference type="Gene3D" id="1.25.40.420">
    <property type="match status" value="1"/>
</dbReference>
<name>A0A8B8BVD7_CRAVI</name>
<dbReference type="PROSITE" id="PS50097">
    <property type="entry name" value="BTB"/>
    <property type="match status" value="1"/>
</dbReference>
<dbReference type="KEGG" id="cvn:111113344"/>
<gene>
    <name evidence="5" type="primary">LOC111113344</name>
</gene>
<dbReference type="RefSeq" id="XP_022307250.1">
    <property type="nucleotide sequence ID" value="XM_022451542.1"/>
</dbReference>
<evidence type="ECO:0000313" key="5">
    <source>
        <dbReference type="RefSeq" id="XP_022307250.1"/>
    </source>
</evidence>
<dbReference type="InterPro" id="IPR012983">
    <property type="entry name" value="PHR"/>
</dbReference>
<protein>
    <submittedName>
        <fullName evidence="5">BTB/POZ domain-containing protein 6-like</fullName>
    </submittedName>
</protein>
<organism evidence="4 5">
    <name type="scientific">Crassostrea virginica</name>
    <name type="common">Eastern oyster</name>
    <dbReference type="NCBI Taxonomy" id="6565"/>
    <lineage>
        <taxon>Eukaryota</taxon>
        <taxon>Metazoa</taxon>
        <taxon>Spiralia</taxon>
        <taxon>Lophotrochozoa</taxon>
        <taxon>Mollusca</taxon>
        <taxon>Bivalvia</taxon>
        <taxon>Autobranchia</taxon>
        <taxon>Pteriomorphia</taxon>
        <taxon>Ostreida</taxon>
        <taxon>Ostreoidea</taxon>
        <taxon>Ostreidae</taxon>
        <taxon>Crassostrea</taxon>
    </lineage>
</organism>
<dbReference type="InterPro" id="IPR038648">
    <property type="entry name" value="PHR_sf"/>
</dbReference>
<reference evidence="5" key="1">
    <citation type="submission" date="2025-08" db="UniProtKB">
        <authorList>
            <consortium name="RefSeq"/>
        </authorList>
    </citation>
    <scope>IDENTIFICATION</scope>
    <source>
        <tissue evidence="5">Whole sample</tissue>
    </source>
</reference>
<sequence length="436" mass="49636">MAVSCNGNWQAGRNVLECNKFMLDNHLYCDVKFKVGKAGNLMRAHKYVLASRSSVFAAMFYGCFQESTDVIKVSDIEPDVFDILLRFIYYENGEVSTTTVIGALYAAEKYAVTDLVDLCRAFLESNISEGTVCDIMENTRFFNMTDLNEKCLKFIFQSPCYARNVFKSSGFIRCSRDVIESLIKDDKLPLEEEIIYQSLIRWAEHRCKKEKPHTPNPVQIRKALGSLIFHVRFPLMSFESFWKDAGENEILSAEEKSQISRMIAGNAVKDSVFVTTPRRRKGSVISITRAENDNVLYISSPRCSPTYGDFTYNDAIDFKVNKPTFLHGLQMYGSARVPYTYDIEVDILSKTKTVLSHVPTKTITESTEIFQIHLDHPCTISPNKTYTVCVKMKGPNRYCARYRDHVVHDGYTFKFYASVSGTNVNKGEIAGLLCYL</sequence>
<evidence type="ECO:0000259" key="3">
    <source>
        <dbReference type="PROSITE" id="PS50097"/>
    </source>
</evidence>
<dbReference type="OrthoDB" id="6359816at2759"/>
<dbReference type="InterPro" id="IPR011333">
    <property type="entry name" value="SKP1/BTB/POZ_sf"/>
</dbReference>
<dbReference type="Pfam" id="PF00651">
    <property type="entry name" value="BTB"/>
    <property type="match status" value="1"/>
</dbReference>
<feature type="domain" description="BTB" evidence="3">
    <location>
        <begin position="29"/>
        <end position="97"/>
    </location>
</feature>
<dbReference type="Gene3D" id="2.60.120.820">
    <property type="entry name" value="PHR domain"/>
    <property type="match status" value="1"/>
</dbReference>
<comment type="subcellular location">
    <subcellularLocation>
        <location evidence="1">Cytoplasm</location>
    </subcellularLocation>
</comment>
<accession>A0A8B8BVD7</accession>
<dbReference type="InterPro" id="IPR000210">
    <property type="entry name" value="BTB/POZ_dom"/>
</dbReference>
<dbReference type="SMART" id="SM00875">
    <property type="entry name" value="BACK"/>
    <property type="match status" value="1"/>
</dbReference>
<dbReference type="Pfam" id="PF07707">
    <property type="entry name" value="BACK"/>
    <property type="match status" value="1"/>
</dbReference>
<dbReference type="Gene3D" id="3.30.710.10">
    <property type="entry name" value="Potassium Channel Kv1.1, Chain A"/>
    <property type="match status" value="1"/>
</dbReference>
<keyword evidence="4" id="KW-1185">Reference proteome</keyword>
<dbReference type="GO" id="GO:0022008">
    <property type="term" value="P:neurogenesis"/>
    <property type="evidence" value="ECO:0007669"/>
    <property type="project" value="TreeGrafter"/>
</dbReference>
<evidence type="ECO:0000256" key="2">
    <source>
        <dbReference type="ARBA" id="ARBA00022490"/>
    </source>
</evidence>
<dbReference type="SMART" id="SM00225">
    <property type="entry name" value="BTB"/>
    <property type="match status" value="1"/>
</dbReference>
<keyword evidence="2" id="KW-0963">Cytoplasm</keyword>